<dbReference type="PANTHER" id="PTHR42648:SF22">
    <property type="entry name" value="REVERSE TRANSCRIPTASE TY1_COPIA-TYPE DOMAIN-CONTAINING PROTEIN"/>
    <property type="match status" value="1"/>
</dbReference>
<proteinExistence type="predicted"/>
<dbReference type="Pfam" id="PF13976">
    <property type="entry name" value="gag_pre-integrs"/>
    <property type="match status" value="1"/>
</dbReference>
<dbReference type="InterPro" id="IPR025724">
    <property type="entry name" value="GAG-pre-integrase_dom"/>
</dbReference>
<dbReference type="InterPro" id="IPR036397">
    <property type="entry name" value="RNaseH_sf"/>
</dbReference>
<dbReference type="InterPro" id="IPR012337">
    <property type="entry name" value="RNaseH-like_sf"/>
</dbReference>
<keyword evidence="1" id="KW-0645">Protease</keyword>
<reference evidence="4" key="1">
    <citation type="submission" date="2022-07" db="EMBL/GenBank/DDBJ databases">
        <authorList>
            <person name="Macas J."/>
            <person name="Novak P."/>
            <person name="Neumann P."/>
        </authorList>
    </citation>
    <scope>NUCLEOTIDE SEQUENCE</scope>
</reference>
<comment type="caution">
    <text evidence="4">The sequence shown here is derived from an EMBL/GenBank/DDBJ whole genome shotgun (WGS) entry which is preliminary data.</text>
</comment>
<feature type="domain" description="Integrase catalytic" evidence="3">
    <location>
        <begin position="548"/>
        <end position="714"/>
    </location>
</feature>
<dbReference type="PROSITE" id="PS50994">
    <property type="entry name" value="INTEGRASE"/>
    <property type="match status" value="1"/>
</dbReference>
<dbReference type="GO" id="GO:0003676">
    <property type="term" value="F:nucleic acid binding"/>
    <property type="evidence" value="ECO:0007669"/>
    <property type="project" value="InterPro"/>
</dbReference>
<accession>A0A9P0VMI7</accession>
<dbReference type="PANTHER" id="PTHR42648">
    <property type="entry name" value="TRANSPOSASE, PUTATIVE-RELATED"/>
    <property type="match status" value="1"/>
</dbReference>
<organism evidence="4 5">
    <name type="scientific">Cuscuta europaea</name>
    <name type="common">European dodder</name>
    <dbReference type="NCBI Taxonomy" id="41803"/>
    <lineage>
        <taxon>Eukaryota</taxon>
        <taxon>Viridiplantae</taxon>
        <taxon>Streptophyta</taxon>
        <taxon>Embryophyta</taxon>
        <taxon>Tracheophyta</taxon>
        <taxon>Spermatophyta</taxon>
        <taxon>Magnoliopsida</taxon>
        <taxon>eudicotyledons</taxon>
        <taxon>Gunneridae</taxon>
        <taxon>Pentapetalae</taxon>
        <taxon>asterids</taxon>
        <taxon>lamiids</taxon>
        <taxon>Solanales</taxon>
        <taxon>Convolvulaceae</taxon>
        <taxon>Cuscuteae</taxon>
        <taxon>Cuscuta</taxon>
        <taxon>Cuscuta subgen. Cuscuta</taxon>
    </lineage>
</organism>
<dbReference type="Pfam" id="PF00665">
    <property type="entry name" value="rve"/>
    <property type="match status" value="1"/>
</dbReference>
<dbReference type="InterPro" id="IPR054722">
    <property type="entry name" value="PolX-like_BBD"/>
</dbReference>
<dbReference type="InterPro" id="IPR029472">
    <property type="entry name" value="Copia-like_N"/>
</dbReference>
<evidence type="ECO:0000256" key="1">
    <source>
        <dbReference type="ARBA" id="ARBA00022670"/>
    </source>
</evidence>
<dbReference type="OrthoDB" id="1750639at2759"/>
<evidence type="ECO:0000256" key="2">
    <source>
        <dbReference type="SAM" id="MobiDB-lite"/>
    </source>
</evidence>
<name>A0A9P0VMI7_CUSEU</name>
<gene>
    <name evidence="4" type="ORF">CEURO_LOCUS7</name>
</gene>
<dbReference type="EMBL" id="CAMAPE010000001">
    <property type="protein sequence ID" value="CAH9050085.1"/>
    <property type="molecule type" value="Genomic_DNA"/>
</dbReference>
<evidence type="ECO:0000313" key="5">
    <source>
        <dbReference type="Proteomes" id="UP001152484"/>
    </source>
</evidence>
<protein>
    <recommendedName>
        <fullName evidence="3">Integrase catalytic domain-containing protein</fullName>
    </recommendedName>
</protein>
<dbReference type="GO" id="GO:0015074">
    <property type="term" value="P:DNA integration"/>
    <property type="evidence" value="ECO:0007669"/>
    <property type="project" value="InterPro"/>
</dbReference>
<sequence length="753" mass="86102">MVETSEADSSHTTNPNSQISSMTNYQSPIHSSMIITSHRLNGTNYLEWSQSVRLAIDGRGKLGYITGEIQPKIQAEEGYSTWRSENSLITAWLLNSMEPLIAKPHMFMKTAKEVWDSIKETYSDLENSSQIFELKTKLWQSKQGNRDIISYYNEMVSLWQELDQCYDDEEWESAKDLARHKKKEENDRVYMFLAGINRDLDEVKGRILGKKPLPSIREVFSEIRMEDSRKKVMYNTPAPNEEPGESSALVARSDDNKKKPWCDHCKKLWHTRDTCWKLHGKPPGAGKKKVERALQTTVTETQQEAGVEPKQLPFTQEQIEYLLRFIPTQKISNPENPTCSFAQNGKITSYFCSEKTKNTWVIDSGATDHMTYIPKFFSSYQPCAGDKKVRVADGSFSAIAGMGNIKISSSINLSKVLHVPKLSCNLISISKITKDLQCCVKNFPSYCIFQDLASGKMIGSAREEDGLYTFDEGTQLNKQGQEKTCLQTVFPCNNEVYLMHYRLGHPSFSYLKMLFPKLFLNKNPSSFHCDMCALAKHHRSSYIPHSYKPTSPFTIVHSDIWGASRVSTLKGKRWFVTIIDDHTRVTWVFLLKEKSEIEEVFKQFYSMIQTQFNTNIKIVRSDNGLEYFSKKLNTFFAEKGIVHQSSCVNTPAQNGIAERKNRHLLEVTRAIMFSAKIPKYLWGEAVLHATYLINRMPSKTLGFKTPIDTLQTCFPETRLINSLPIKIFGCTVFITNPDRTASKFDPKGKNVFS</sequence>
<dbReference type="Pfam" id="PF14244">
    <property type="entry name" value="Retrotran_gag_3"/>
    <property type="match status" value="1"/>
</dbReference>
<dbReference type="AlphaFoldDB" id="A0A9P0VMI7"/>
<dbReference type="SUPFAM" id="SSF53098">
    <property type="entry name" value="Ribonuclease H-like"/>
    <property type="match status" value="1"/>
</dbReference>
<evidence type="ECO:0000313" key="4">
    <source>
        <dbReference type="EMBL" id="CAH9050085.1"/>
    </source>
</evidence>
<dbReference type="InterPro" id="IPR001584">
    <property type="entry name" value="Integrase_cat-core"/>
</dbReference>
<dbReference type="Gene3D" id="3.30.420.10">
    <property type="entry name" value="Ribonuclease H-like superfamily/Ribonuclease H"/>
    <property type="match status" value="1"/>
</dbReference>
<dbReference type="Proteomes" id="UP001152484">
    <property type="component" value="Unassembled WGS sequence"/>
</dbReference>
<keyword evidence="5" id="KW-1185">Reference proteome</keyword>
<evidence type="ECO:0000259" key="3">
    <source>
        <dbReference type="PROSITE" id="PS50994"/>
    </source>
</evidence>
<dbReference type="Pfam" id="PF22936">
    <property type="entry name" value="Pol_BBD"/>
    <property type="match status" value="1"/>
</dbReference>
<keyword evidence="1" id="KW-0378">Hydrolase</keyword>
<dbReference type="GO" id="GO:0006508">
    <property type="term" value="P:proteolysis"/>
    <property type="evidence" value="ECO:0007669"/>
    <property type="project" value="UniProtKB-KW"/>
</dbReference>
<dbReference type="GO" id="GO:0008233">
    <property type="term" value="F:peptidase activity"/>
    <property type="evidence" value="ECO:0007669"/>
    <property type="project" value="UniProtKB-KW"/>
</dbReference>
<feature type="region of interest" description="Disordered" evidence="2">
    <location>
        <begin position="1"/>
        <end position="23"/>
    </location>
</feature>
<feature type="compositionally biased region" description="Polar residues" evidence="2">
    <location>
        <begin position="10"/>
        <end position="23"/>
    </location>
</feature>
<dbReference type="InterPro" id="IPR039537">
    <property type="entry name" value="Retrotran_Ty1/copia-like"/>
</dbReference>